<evidence type="ECO:0000256" key="4">
    <source>
        <dbReference type="ARBA" id="ARBA00022605"/>
    </source>
</evidence>
<sequence>MIEKLTFIGAGAMAEALISGIVSDGLLEREKILATNKNDPKQLQALKDTYGIRVSEDTKEAMKDAEAVILAVKPKDSQAALEEIKPYLGDEAVVISVMAGVSTQSIQEMLGKSQPVIRVMPNTSAMIKESATAICQGTYATEADLNLAQSLLKTVGLVDVVKESDIDAITAIAGSGPAYMYYVVEAMMSEGVELGLDEDVSEAFVYQTILGAAKMLQASSDSPKTLREKITSPNGTTEAGLRTLDEYNVSTHIKEAVRAAHKRSIELGNQ</sequence>
<keyword evidence="3 9" id="KW-0963">Cytoplasm</keyword>
<dbReference type="InterPro" id="IPR029036">
    <property type="entry name" value="P5CR_dimer"/>
</dbReference>
<dbReference type="AlphaFoldDB" id="A0A1G6NGD6"/>
<evidence type="ECO:0000256" key="9">
    <source>
        <dbReference type="HAMAP-Rule" id="MF_01925"/>
    </source>
</evidence>
<evidence type="ECO:0000256" key="11">
    <source>
        <dbReference type="PIRSR" id="PIRSR000193-1"/>
    </source>
</evidence>
<keyword evidence="6 9" id="KW-0521">NADP</keyword>
<evidence type="ECO:0000256" key="2">
    <source>
        <dbReference type="ARBA" id="ARBA00005525"/>
    </source>
</evidence>
<accession>A0A1G6NGD6</accession>
<evidence type="ECO:0000256" key="12">
    <source>
        <dbReference type="RuleBase" id="RU003903"/>
    </source>
</evidence>
<dbReference type="GO" id="GO:0005737">
    <property type="term" value="C:cytoplasm"/>
    <property type="evidence" value="ECO:0007669"/>
    <property type="project" value="UniProtKB-SubCell"/>
</dbReference>
<gene>
    <name evidence="9" type="primary">proC</name>
    <name evidence="15" type="ORF">SAMN05421734_1172</name>
</gene>
<dbReference type="EC" id="1.5.1.2" evidence="9 10"/>
<reference evidence="16" key="1">
    <citation type="submission" date="2016-09" db="EMBL/GenBank/DDBJ databases">
        <authorList>
            <person name="Varghese N."/>
            <person name="Submissions S."/>
        </authorList>
    </citation>
    <scope>NUCLEOTIDE SEQUENCE [LARGE SCALE GENOMIC DNA]</scope>
    <source>
        <strain evidence="16">S5</strain>
    </source>
</reference>
<keyword evidence="16" id="KW-1185">Reference proteome</keyword>
<dbReference type="OrthoDB" id="9805754at2"/>
<evidence type="ECO:0000256" key="5">
    <source>
        <dbReference type="ARBA" id="ARBA00022650"/>
    </source>
</evidence>
<dbReference type="Pfam" id="PF14748">
    <property type="entry name" value="P5CR_dimer"/>
    <property type="match status" value="1"/>
</dbReference>
<feature type="domain" description="Pyrroline-5-carboxylate reductase dimerisation" evidence="14">
    <location>
        <begin position="163"/>
        <end position="267"/>
    </location>
</feature>
<dbReference type="Proteomes" id="UP000242949">
    <property type="component" value="Unassembled WGS sequence"/>
</dbReference>
<evidence type="ECO:0000259" key="13">
    <source>
        <dbReference type="Pfam" id="PF03807"/>
    </source>
</evidence>
<dbReference type="UniPathway" id="UPA00098">
    <property type="reaction ID" value="UER00361"/>
</dbReference>
<dbReference type="Pfam" id="PF03807">
    <property type="entry name" value="F420_oxidored"/>
    <property type="match status" value="1"/>
</dbReference>
<evidence type="ECO:0000256" key="3">
    <source>
        <dbReference type="ARBA" id="ARBA00022490"/>
    </source>
</evidence>
<dbReference type="FunFam" id="3.40.50.720:FF:000190">
    <property type="entry name" value="Pyrroline-5-carboxylate reductase"/>
    <property type="match status" value="1"/>
</dbReference>
<dbReference type="Gene3D" id="3.40.50.720">
    <property type="entry name" value="NAD(P)-binding Rossmann-like Domain"/>
    <property type="match status" value="1"/>
</dbReference>
<keyword evidence="4 9" id="KW-0028">Amino-acid biosynthesis</keyword>
<dbReference type="PANTHER" id="PTHR11645">
    <property type="entry name" value="PYRROLINE-5-CARBOXYLATE REDUCTASE"/>
    <property type="match status" value="1"/>
</dbReference>
<dbReference type="SUPFAM" id="SSF51735">
    <property type="entry name" value="NAD(P)-binding Rossmann-fold domains"/>
    <property type="match status" value="1"/>
</dbReference>
<evidence type="ECO:0000313" key="16">
    <source>
        <dbReference type="Proteomes" id="UP000242949"/>
    </source>
</evidence>
<dbReference type="InterPro" id="IPR008927">
    <property type="entry name" value="6-PGluconate_DH-like_C_sf"/>
</dbReference>
<comment type="similarity">
    <text evidence="2 9 12">Belongs to the pyrroline-5-carboxylate reductase family.</text>
</comment>
<dbReference type="RefSeq" id="WP_090797394.1">
    <property type="nucleotide sequence ID" value="NZ_FMYI01000017.1"/>
</dbReference>
<feature type="binding site" evidence="11">
    <location>
        <begin position="8"/>
        <end position="13"/>
    </location>
    <ligand>
        <name>NADP(+)</name>
        <dbReference type="ChEBI" id="CHEBI:58349"/>
    </ligand>
</feature>
<dbReference type="GO" id="GO:0055129">
    <property type="term" value="P:L-proline biosynthetic process"/>
    <property type="evidence" value="ECO:0007669"/>
    <property type="project" value="UniProtKB-UniRule"/>
</dbReference>
<comment type="catalytic activity">
    <reaction evidence="9 12">
        <text>L-proline + NADP(+) = (S)-1-pyrroline-5-carboxylate + NADPH + 2 H(+)</text>
        <dbReference type="Rhea" id="RHEA:14109"/>
        <dbReference type="ChEBI" id="CHEBI:15378"/>
        <dbReference type="ChEBI" id="CHEBI:17388"/>
        <dbReference type="ChEBI" id="CHEBI:57783"/>
        <dbReference type="ChEBI" id="CHEBI:58349"/>
        <dbReference type="ChEBI" id="CHEBI:60039"/>
        <dbReference type="EC" id="1.5.1.2"/>
    </reaction>
</comment>
<evidence type="ECO:0000256" key="8">
    <source>
        <dbReference type="ARBA" id="ARBA00058118"/>
    </source>
</evidence>
<dbReference type="PANTHER" id="PTHR11645:SF49">
    <property type="entry name" value="PYRROLINE-5-CARBOXYLATE REDUCTASE 1"/>
    <property type="match status" value="1"/>
</dbReference>
<evidence type="ECO:0000259" key="14">
    <source>
        <dbReference type="Pfam" id="PF14748"/>
    </source>
</evidence>
<dbReference type="InterPro" id="IPR036291">
    <property type="entry name" value="NAD(P)-bd_dom_sf"/>
</dbReference>
<feature type="binding site" evidence="11">
    <location>
        <begin position="71"/>
        <end position="74"/>
    </location>
    <ligand>
        <name>NADP(+)</name>
        <dbReference type="ChEBI" id="CHEBI:58349"/>
    </ligand>
</feature>
<evidence type="ECO:0000256" key="7">
    <source>
        <dbReference type="ARBA" id="ARBA00023002"/>
    </source>
</evidence>
<evidence type="ECO:0000256" key="1">
    <source>
        <dbReference type="ARBA" id="ARBA00004496"/>
    </source>
</evidence>
<dbReference type="SUPFAM" id="SSF48179">
    <property type="entry name" value="6-phosphogluconate dehydrogenase C-terminal domain-like"/>
    <property type="match status" value="1"/>
</dbReference>
<dbReference type="EMBL" id="FMYI01000017">
    <property type="protein sequence ID" value="SDC66396.1"/>
    <property type="molecule type" value="Genomic_DNA"/>
</dbReference>
<name>A0A1G6NGD6_9BACI</name>
<keyword evidence="5 9" id="KW-0641">Proline biosynthesis</keyword>
<organism evidence="15 16">
    <name type="scientific">Pelagirhabdus alkalitolerans</name>
    <dbReference type="NCBI Taxonomy" id="1612202"/>
    <lineage>
        <taxon>Bacteria</taxon>
        <taxon>Bacillati</taxon>
        <taxon>Bacillota</taxon>
        <taxon>Bacilli</taxon>
        <taxon>Bacillales</taxon>
        <taxon>Bacillaceae</taxon>
        <taxon>Pelagirhabdus</taxon>
    </lineage>
</organism>
<proteinExistence type="inferred from homology"/>
<dbReference type="Gene3D" id="1.10.3730.10">
    <property type="entry name" value="ProC C-terminal domain-like"/>
    <property type="match status" value="1"/>
</dbReference>
<dbReference type="PIRSF" id="PIRSF000193">
    <property type="entry name" value="Pyrrol-5-carb_rd"/>
    <property type="match status" value="1"/>
</dbReference>
<evidence type="ECO:0000256" key="6">
    <source>
        <dbReference type="ARBA" id="ARBA00022857"/>
    </source>
</evidence>
<feature type="domain" description="Pyrroline-5-carboxylate reductase catalytic N-terminal" evidence="13">
    <location>
        <begin position="4"/>
        <end position="100"/>
    </location>
</feature>
<evidence type="ECO:0000313" key="15">
    <source>
        <dbReference type="EMBL" id="SDC66396.1"/>
    </source>
</evidence>
<dbReference type="GO" id="GO:0004735">
    <property type="term" value="F:pyrroline-5-carboxylate reductase activity"/>
    <property type="evidence" value="ECO:0007669"/>
    <property type="project" value="UniProtKB-UniRule"/>
</dbReference>
<dbReference type="InterPro" id="IPR000304">
    <property type="entry name" value="Pyrroline-COOH_reductase"/>
</dbReference>
<dbReference type="InterPro" id="IPR053790">
    <property type="entry name" value="P5CR-like_CS"/>
</dbReference>
<comment type="pathway">
    <text evidence="9 12">Amino-acid biosynthesis; L-proline biosynthesis; L-proline from L-glutamate 5-semialdehyde: step 1/1.</text>
</comment>
<evidence type="ECO:0000256" key="10">
    <source>
        <dbReference type="NCBIfam" id="TIGR00112"/>
    </source>
</evidence>
<dbReference type="HAMAP" id="MF_01925">
    <property type="entry name" value="P5C_reductase"/>
    <property type="match status" value="1"/>
</dbReference>
<dbReference type="PROSITE" id="PS00521">
    <property type="entry name" value="P5CR"/>
    <property type="match status" value="1"/>
</dbReference>
<keyword evidence="7 9" id="KW-0560">Oxidoreductase</keyword>
<protein>
    <recommendedName>
        <fullName evidence="9 10">Pyrroline-5-carboxylate reductase</fullName>
        <shortName evidence="9">P5C reductase</shortName>
        <shortName evidence="9">P5CR</shortName>
        <ecNumber evidence="9 10">1.5.1.2</ecNumber>
    </recommendedName>
    <alternativeName>
        <fullName evidence="9">PCA reductase</fullName>
    </alternativeName>
</protein>
<dbReference type="NCBIfam" id="TIGR00112">
    <property type="entry name" value="proC"/>
    <property type="match status" value="1"/>
</dbReference>
<comment type="subcellular location">
    <subcellularLocation>
        <location evidence="1 9">Cytoplasm</location>
    </subcellularLocation>
</comment>
<comment type="function">
    <text evidence="8 9">Catalyzes the reduction of 1-pyrroline-5-carboxylate (PCA) to L-proline.</text>
</comment>
<comment type="catalytic activity">
    <reaction evidence="9">
        <text>L-proline + NAD(+) = (S)-1-pyrroline-5-carboxylate + NADH + 2 H(+)</text>
        <dbReference type="Rhea" id="RHEA:14105"/>
        <dbReference type="ChEBI" id="CHEBI:15378"/>
        <dbReference type="ChEBI" id="CHEBI:17388"/>
        <dbReference type="ChEBI" id="CHEBI:57540"/>
        <dbReference type="ChEBI" id="CHEBI:57945"/>
        <dbReference type="ChEBI" id="CHEBI:60039"/>
        <dbReference type="EC" id="1.5.1.2"/>
    </reaction>
</comment>
<dbReference type="InterPro" id="IPR028939">
    <property type="entry name" value="P5C_Rdtase_cat_N"/>
</dbReference>
<dbReference type="FunFam" id="1.10.3730.10:FF:000001">
    <property type="entry name" value="Pyrroline-5-carboxylate reductase"/>
    <property type="match status" value="1"/>
</dbReference>
<dbReference type="STRING" id="1612202.SAMN05421734_1172"/>